<proteinExistence type="predicted"/>
<accession>A0A7W7KS63</accession>
<dbReference type="RefSeq" id="WP_184597745.1">
    <property type="nucleotide sequence ID" value="NZ_JACHLI010000049.1"/>
</dbReference>
<name>A0A7W7KS63_PSENT</name>
<dbReference type="AlphaFoldDB" id="A0A7W7KS63"/>
<dbReference type="EMBL" id="JACHLI010000049">
    <property type="protein sequence ID" value="MBB4867821.1"/>
    <property type="molecule type" value="Genomic_DNA"/>
</dbReference>
<protein>
    <submittedName>
        <fullName evidence="1">Uncharacterized protein</fullName>
    </submittedName>
</protein>
<dbReference type="Proteomes" id="UP000566995">
    <property type="component" value="Unassembled WGS sequence"/>
</dbReference>
<organism evidence="1 2">
    <name type="scientific">Pseudomonas nitroreducens</name>
    <dbReference type="NCBI Taxonomy" id="46680"/>
    <lineage>
        <taxon>Bacteria</taxon>
        <taxon>Pseudomonadati</taxon>
        <taxon>Pseudomonadota</taxon>
        <taxon>Gammaproteobacteria</taxon>
        <taxon>Pseudomonadales</taxon>
        <taxon>Pseudomonadaceae</taxon>
        <taxon>Pseudomonas</taxon>
    </lineage>
</organism>
<reference evidence="1 2" key="1">
    <citation type="submission" date="2020-08" db="EMBL/GenBank/DDBJ databases">
        <title>Functional genomics of gut bacteria from endangered species of beetles.</title>
        <authorList>
            <person name="Carlos-Shanley C."/>
        </authorList>
    </citation>
    <scope>NUCLEOTIDE SEQUENCE [LARGE SCALE GENOMIC DNA]</scope>
    <source>
        <strain evidence="1 2">S00179</strain>
    </source>
</reference>
<sequence length="176" mass="19421">MTSTTPSNVRVDHLGGRVPSLQLLEDIKRTAKLLKKASELTHAQALNQCALLAGFSNYQHAERTCSATPGQLAGQVQIITLEQKLDIIKMYNDTMMMVATAAKLGIPYQFRGRQFTEEELRQGVPQLSNAATGLQIVEAVEKYIGPISSMFRVTREELIQMIDRAVDVPLVAPAPR</sequence>
<evidence type="ECO:0000313" key="2">
    <source>
        <dbReference type="Proteomes" id="UP000566995"/>
    </source>
</evidence>
<evidence type="ECO:0000313" key="1">
    <source>
        <dbReference type="EMBL" id="MBB4867821.1"/>
    </source>
</evidence>
<comment type="caution">
    <text evidence="1">The sequence shown here is derived from an EMBL/GenBank/DDBJ whole genome shotgun (WGS) entry which is preliminary data.</text>
</comment>
<gene>
    <name evidence="1" type="ORF">HNP46_006740</name>
</gene>